<keyword evidence="1" id="KW-0732">Signal</keyword>
<evidence type="ECO:0000256" key="1">
    <source>
        <dbReference type="SAM" id="SignalP"/>
    </source>
</evidence>
<dbReference type="STRING" id="1385517.N800_15120"/>
<feature type="chain" id="PRO_5001962631" evidence="1">
    <location>
        <begin position="27"/>
        <end position="488"/>
    </location>
</feature>
<dbReference type="eggNOG" id="COG1228">
    <property type="taxonomic scope" value="Bacteria"/>
</dbReference>
<sequence>MPRSRPRALPFTALLALGVAAPNAQARERVDLLLRDVTVVDVVDGRLLPDRDIAVRDGRILAIEAHRTRPGYRAATTVDGNDRYVIPGLWDMHVHFGGGDALIEENANLLPLYVAHGITAVRDAAGDLSASVFQWRDDVAAGTRLGPRIFTSGPKIEGIGSIWPGDQEVADDAGIDAALDRLQAWNVDFVKITDNALSPPLFMHALAKAKARGMTTSAHIPMVVPVLEASAAGLGSIEHIAYAWKAGAPDEAGLSAKVASGALTAAQAWDTVQASFDPAGALPAYRRLAAHGTAVTPTLNGSRVVAYLDRDDHKRDSYLQYIGPGLQATYAWRVERAGKDDAAAIARRHARYERSAAILPLLQQAGVTVLAGTDAGFLNSFNYPGIGLHDELALFVHHGLTPLQALQAATVNGARFLKQDAENGSVAAGKRANLVLLDANPLQDIAATRRIRAVVLEGRVYERAALDAMLEQARIAVSRQRDVAAPPH</sequence>
<evidence type="ECO:0000313" key="3">
    <source>
        <dbReference type="EMBL" id="KGM55292.1"/>
    </source>
</evidence>
<dbReference type="GO" id="GO:0016810">
    <property type="term" value="F:hydrolase activity, acting on carbon-nitrogen (but not peptide) bonds"/>
    <property type="evidence" value="ECO:0007669"/>
    <property type="project" value="InterPro"/>
</dbReference>
<evidence type="ECO:0000313" key="4">
    <source>
        <dbReference type="Proteomes" id="UP000029998"/>
    </source>
</evidence>
<feature type="signal peptide" evidence="1">
    <location>
        <begin position="1"/>
        <end position="26"/>
    </location>
</feature>
<organism evidence="3 4">
    <name type="scientific">Lysobacter daejeonensis GH1-9</name>
    <dbReference type="NCBI Taxonomy" id="1385517"/>
    <lineage>
        <taxon>Bacteria</taxon>
        <taxon>Pseudomonadati</taxon>
        <taxon>Pseudomonadota</taxon>
        <taxon>Gammaproteobacteria</taxon>
        <taxon>Lysobacterales</taxon>
        <taxon>Lysobacteraceae</taxon>
        <taxon>Aerolutibacter</taxon>
    </lineage>
</organism>
<protein>
    <submittedName>
        <fullName evidence="3">Amidohydrolase</fullName>
    </submittedName>
</protein>
<feature type="domain" description="Amidohydrolase-related" evidence="2">
    <location>
        <begin position="84"/>
        <end position="460"/>
    </location>
</feature>
<dbReference type="Gene3D" id="2.30.40.10">
    <property type="entry name" value="Urease, subunit C, domain 1"/>
    <property type="match status" value="1"/>
</dbReference>
<name>A0A0A0F1N4_9GAMM</name>
<dbReference type="Gene3D" id="3.20.20.140">
    <property type="entry name" value="Metal-dependent hydrolases"/>
    <property type="match status" value="1"/>
</dbReference>
<accession>A0A0A0F1N4</accession>
<dbReference type="SUPFAM" id="SSF51556">
    <property type="entry name" value="Metallo-dependent hydrolases"/>
    <property type="match status" value="1"/>
</dbReference>
<dbReference type="Pfam" id="PF01979">
    <property type="entry name" value="Amidohydro_1"/>
    <property type="match status" value="1"/>
</dbReference>
<dbReference type="InterPro" id="IPR006680">
    <property type="entry name" value="Amidohydro-rel"/>
</dbReference>
<dbReference type="EMBL" id="AVPU01000006">
    <property type="protein sequence ID" value="KGM55292.1"/>
    <property type="molecule type" value="Genomic_DNA"/>
</dbReference>
<dbReference type="SUPFAM" id="SSF51338">
    <property type="entry name" value="Composite domain of metallo-dependent hydrolases"/>
    <property type="match status" value="1"/>
</dbReference>
<keyword evidence="3" id="KW-0378">Hydrolase</keyword>
<dbReference type="AlphaFoldDB" id="A0A0A0F1N4"/>
<dbReference type="InterPro" id="IPR011059">
    <property type="entry name" value="Metal-dep_hydrolase_composite"/>
</dbReference>
<reference evidence="3 4" key="1">
    <citation type="submission" date="2013-08" db="EMBL/GenBank/DDBJ databases">
        <title>Genome sequencing of Lysobacter.</title>
        <authorList>
            <person name="Zhang S."/>
            <person name="Wang G."/>
        </authorList>
    </citation>
    <scope>NUCLEOTIDE SEQUENCE [LARGE SCALE GENOMIC DNA]</scope>
    <source>
        <strain evidence="3 4">GH1-9</strain>
    </source>
</reference>
<gene>
    <name evidence="3" type="ORF">N800_15120</name>
</gene>
<proteinExistence type="predicted"/>
<evidence type="ECO:0000259" key="2">
    <source>
        <dbReference type="Pfam" id="PF01979"/>
    </source>
</evidence>
<dbReference type="RefSeq" id="WP_052107944.1">
    <property type="nucleotide sequence ID" value="NZ_AVPU01000006.1"/>
</dbReference>
<dbReference type="PANTHER" id="PTHR43135:SF3">
    <property type="entry name" value="ALPHA-D-RIBOSE 1-METHYLPHOSPHONATE 5-TRIPHOSPHATE DIPHOSPHATASE"/>
    <property type="match status" value="1"/>
</dbReference>
<dbReference type="InterPro" id="IPR051781">
    <property type="entry name" value="Metallo-dep_Hydrolase"/>
</dbReference>
<dbReference type="Proteomes" id="UP000029998">
    <property type="component" value="Unassembled WGS sequence"/>
</dbReference>
<dbReference type="PANTHER" id="PTHR43135">
    <property type="entry name" value="ALPHA-D-RIBOSE 1-METHYLPHOSPHONATE 5-TRIPHOSPHATE DIPHOSPHATASE"/>
    <property type="match status" value="1"/>
</dbReference>
<dbReference type="InterPro" id="IPR032466">
    <property type="entry name" value="Metal_Hydrolase"/>
</dbReference>
<keyword evidence="4" id="KW-1185">Reference proteome</keyword>
<comment type="caution">
    <text evidence="3">The sequence shown here is derived from an EMBL/GenBank/DDBJ whole genome shotgun (WGS) entry which is preliminary data.</text>
</comment>